<evidence type="ECO:0000313" key="19">
    <source>
        <dbReference type="EMBL" id="PIQ75225.1"/>
    </source>
</evidence>
<comment type="function">
    <text evidence="14">Cell wall formation.</text>
</comment>
<dbReference type="Gene3D" id="3.40.50.720">
    <property type="entry name" value="NAD(P)-binding Rossmann-like Domain"/>
    <property type="match status" value="1"/>
</dbReference>
<evidence type="ECO:0000256" key="11">
    <source>
        <dbReference type="ARBA" id="ARBA00023306"/>
    </source>
</evidence>
<dbReference type="InterPro" id="IPR050061">
    <property type="entry name" value="MurCDEF_pg_biosynth"/>
</dbReference>
<evidence type="ECO:0000313" key="20">
    <source>
        <dbReference type="Proteomes" id="UP000229317"/>
    </source>
</evidence>
<dbReference type="InterPro" id="IPR036615">
    <property type="entry name" value="Mur_ligase_C_dom_sf"/>
</dbReference>
<dbReference type="NCBIfam" id="TIGR01082">
    <property type="entry name" value="murC"/>
    <property type="match status" value="1"/>
</dbReference>
<dbReference type="HAMAP" id="MF_00046">
    <property type="entry name" value="MurC"/>
    <property type="match status" value="1"/>
</dbReference>
<accession>A0A2H0KVB2</accession>
<comment type="caution">
    <text evidence="19">The sequence shown here is derived from an EMBL/GenBank/DDBJ whole genome shotgun (WGS) entry which is preliminary data.</text>
</comment>
<keyword evidence="8 14" id="KW-0067">ATP-binding</keyword>
<feature type="domain" description="Mur ligase central" evidence="18">
    <location>
        <begin position="114"/>
        <end position="277"/>
    </location>
</feature>
<comment type="catalytic activity">
    <reaction evidence="13 14">
        <text>UDP-N-acetyl-alpha-D-muramate + L-alanine + ATP = UDP-N-acetyl-alpha-D-muramoyl-L-alanine + ADP + phosphate + H(+)</text>
        <dbReference type="Rhea" id="RHEA:23372"/>
        <dbReference type="ChEBI" id="CHEBI:15378"/>
        <dbReference type="ChEBI" id="CHEBI:30616"/>
        <dbReference type="ChEBI" id="CHEBI:43474"/>
        <dbReference type="ChEBI" id="CHEBI:57972"/>
        <dbReference type="ChEBI" id="CHEBI:70757"/>
        <dbReference type="ChEBI" id="CHEBI:83898"/>
        <dbReference type="ChEBI" id="CHEBI:456216"/>
        <dbReference type="EC" id="6.3.2.8"/>
    </reaction>
</comment>
<dbReference type="GO" id="GO:0071555">
    <property type="term" value="P:cell wall organization"/>
    <property type="evidence" value="ECO:0007669"/>
    <property type="project" value="UniProtKB-KW"/>
</dbReference>
<evidence type="ECO:0000256" key="13">
    <source>
        <dbReference type="ARBA" id="ARBA00047833"/>
    </source>
</evidence>
<evidence type="ECO:0000256" key="3">
    <source>
        <dbReference type="ARBA" id="ARBA00012211"/>
    </source>
</evidence>
<evidence type="ECO:0000259" key="18">
    <source>
        <dbReference type="Pfam" id="PF08245"/>
    </source>
</evidence>
<dbReference type="GO" id="GO:0051301">
    <property type="term" value="P:cell division"/>
    <property type="evidence" value="ECO:0007669"/>
    <property type="project" value="UniProtKB-KW"/>
</dbReference>
<dbReference type="InterPro" id="IPR036565">
    <property type="entry name" value="Mur-like_cat_sf"/>
</dbReference>
<dbReference type="GO" id="GO:0005524">
    <property type="term" value="F:ATP binding"/>
    <property type="evidence" value="ECO:0007669"/>
    <property type="project" value="UniProtKB-UniRule"/>
</dbReference>
<feature type="domain" description="Mur ligase N-terminal catalytic" evidence="16">
    <location>
        <begin position="9"/>
        <end position="109"/>
    </location>
</feature>
<sequence length="474" mass="53831">MANSQEKLKIHFIGIGGIGMSALARFYLSRHFLVSGSDLAGSEITEIIKKEGVKIIIGPHRSSNIAMDTNLVIYSAAVENKNPELAEAKKRKIKCQTYAEALGDLTKKYFTIAVSGTHGKSTTTAMIALILTKAGFDPTVIIGTKLREFGGSNFRLGKSKYLVIEADEYDASFLNYWPKIIVLTNIEEDHLDYYRDISYILATFKKYIGHLSKNGILITNKEDRNIQKIIQNFYPERSRRAKFKIQNYNSELKIDELNLKIPGQHNFLNAAAAITLARVLKISDRISVKALNNFNGTWRRFEYKGKVNGAKVFDDYAHHPTEIRATLQAARTLLPERARRASRRLKVYPLTSSGYKQGRLWCIFQPHQYQRTYKLFEQFVGAFDDADKTILLPIFSVAGREKESIKKKVSSKKLAAEIKKRNKKLKYKEKSVIYLDSFKKCAGHLKKNLKKGDVAVIMGAGDIYLLTQKLKIRN</sequence>
<keyword evidence="12 14" id="KW-0961">Cell wall biogenesis/degradation</keyword>
<evidence type="ECO:0000256" key="12">
    <source>
        <dbReference type="ARBA" id="ARBA00023316"/>
    </source>
</evidence>
<dbReference type="GO" id="GO:0009252">
    <property type="term" value="P:peptidoglycan biosynthetic process"/>
    <property type="evidence" value="ECO:0007669"/>
    <property type="project" value="UniProtKB-UniRule"/>
</dbReference>
<dbReference type="Proteomes" id="UP000229317">
    <property type="component" value="Unassembled WGS sequence"/>
</dbReference>
<keyword evidence="7 14" id="KW-0547">Nucleotide-binding</keyword>
<keyword evidence="15" id="KW-1133">Transmembrane helix</keyword>
<comment type="similarity">
    <text evidence="14">Belongs to the MurCDEF family.</text>
</comment>
<dbReference type="InterPro" id="IPR004101">
    <property type="entry name" value="Mur_ligase_C"/>
</dbReference>
<evidence type="ECO:0000256" key="10">
    <source>
        <dbReference type="ARBA" id="ARBA00022984"/>
    </source>
</evidence>
<dbReference type="GO" id="GO:0005737">
    <property type="term" value="C:cytoplasm"/>
    <property type="evidence" value="ECO:0007669"/>
    <property type="project" value="UniProtKB-SubCell"/>
</dbReference>
<dbReference type="EC" id="6.3.2.8" evidence="3 14"/>
<keyword evidence="11 14" id="KW-0131">Cell cycle</keyword>
<dbReference type="InterPro" id="IPR000713">
    <property type="entry name" value="Mur_ligase_N"/>
</dbReference>
<keyword evidence="15" id="KW-0472">Membrane</keyword>
<feature type="transmembrane region" description="Helical" evidence="15">
    <location>
        <begin position="12"/>
        <end position="28"/>
    </location>
</feature>
<dbReference type="EMBL" id="PCVO01000035">
    <property type="protein sequence ID" value="PIQ75225.1"/>
    <property type="molecule type" value="Genomic_DNA"/>
</dbReference>
<dbReference type="AlphaFoldDB" id="A0A2H0KVB2"/>
<protein>
    <recommendedName>
        <fullName evidence="3 14">UDP-N-acetylmuramate--L-alanine ligase</fullName>
        <ecNumber evidence="3 14">6.3.2.8</ecNumber>
    </recommendedName>
    <alternativeName>
        <fullName evidence="14">UDP-N-acetylmuramoyl-L-alanine synthetase</fullName>
    </alternativeName>
</protein>
<reference evidence="19 20" key="1">
    <citation type="submission" date="2017-09" db="EMBL/GenBank/DDBJ databases">
        <title>Depth-based differentiation of microbial function through sediment-hosted aquifers and enrichment of novel symbionts in the deep terrestrial subsurface.</title>
        <authorList>
            <person name="Probst A.J."/>
            <person name="Ladd B."/>
            <person name="Jarett J.K."/>
            <person name="Geller-Mcgrath D.E."/>
            <person name="Sieber C.M."/>
            <person name="Emerson J.B."/>
            <person name="Anantharaman K."/>
            <person name="Thomas B.C."/>
            <person name="Malmstrom R."/>
            <person name="Stieglmeier M."/>
            <person name="Klingl A."/>
            <person name="Woyke T."/>
            <person name="Ryan C.M."/>
            <person name="Banfield J.F."/>
        </authorList>
    </citation>
    <scope>NUCLEOTIDE SEQUENCE [LARGE SCALE GENOMIC DNA]</scope>
    <source>
        <strain evidence="19">CG11_big_fil_rev_8_21_14_0_20_40_15</strain>
    </source>
</reference>
<keyword evidence="4 14" id="KW-0963">Cytoplasm</keyword>
<evidence type="ECO:0000256" key="14">
    <source>
        <dbReference type="HAMAP-Rule" id="MF_00046"/>
    </source>
</evidence>
<feature type="binding site" evidence="14">
    <location>
        <begin position="116"/>
        <end position="122"/>
    </location>
    <ligand>
        <name>ATP</name>
        <dbReference type="ChEBI" id="CHEBI:30616"/>
    </ligand>
</feature>
<evidence type="ECO:0000259" key="17">
    <source>
        <dbReference type="Pfam" id="PF02875"/>
    </source>
</evidence>
<dbReference type="GO" id="GO:0008763">
    <property type="term" value="F:UDP-N-acetylmuramate-L-alanine ligase activity"/>
    <property type="evidence" value="ECO:0007669"/>
    <property type="project" value="UniProtKB-UniRule"/>
</dbReference>
<evidence type="ECO:0000259" key="16">
    <source>
        <dbReference type="Pfam" id="PF01225"/>
    </source>
</evidence>
<comment type="pathway">
    <text evidence="2 14">Cell wall biogenesis; peptidoglycan biosynthesis.</text>
</comment>
<dbReference type="Gene3D" id="3.90.190.20">
    <property type="entry name" value="Mur ligase, C-terminal domain"/>
    <property type="match status" value="1"/>
</dbReference>
<dbReference type="Pfam" id="PF01225">
    <property type="entry name" value="Mur_ligase"/>
    <property type="match status" value="1"/>
</dbReference>
<comment type="subcellular location">
    <subcellularLocation>
        <location evidence="1 14">Cytoplasm</location>
    </subcellularLocation>
</comment>
<dbReference type="SUPFAM" id="SSF53623">
    <property type="entry name" value="MurD-like peptide ligases, catalytic domain"/>
    <property type="match status" value="1"/>
</dbReference>
<proteinExistence type="inferred from homology"/>
<name>A0A2H0KVB2_9BACT</name>
<keyword evidence="10 14" id="KW-0573">Peptidoglycan synthesis</keyword>
<evidence type="ECO:0000256" key="15">
    <source>
        <dbReference type="SAM" id="Phobius"/>
    </source>
</evidence>
<keyword evidence="9 14" id="KW-0133">Cell shape</keyword>
<dbReference type="Pfam" id="PF02875">
    <property type="entry name" value="Mur_ligase_C"/>
    <property type="match status" value="2"/>
</dbReference>
<evidence type="ECO:0000256" key="5">
    <source>
        <dbReference type="ARBA" id="ARBA00022598"/>
    </source>
</evidence>
<dbReference type="GO" id="GO:0008360">
    <property type="term" value="P:regulation of cell shape"/>
    <property type="evidence" value="ECO:0007669"/>
    <property type="project" value="UniProtKB-KW"/>
</dbReference>
<dbReference type="Pfam" id="PF08245">
    <property type="entry name" value="Mur_ligase_M"/>
    <property type="match status" value="1"/>
</dbReference>
<organism evidence="19 20">
    <name type="scientific">Candidatus Portnoybacteria bacterium CG11_big_fil_rev_8_21_14_0_20_40_15</name>
    <dbReference type="NCBI Taxonomy" id="1974817"/>
    <lineage>
        <taxon>Bacteria</taxon>
        <taxon>Candidatus Portnoyibacteriota</taxon>
    </lineage>
</organism>
<dbReference type="SUPFAM" id="SSF53244">
    <property type="entry name" value="MurD-like peptide ligases, peptide-binding domain"/>
    <property type="match status" value="1"/>
</dbReference>
<dbReference type="PANTHER" id="PTHR43445">
    <property type="entry name" value="UDP-N-ACETYLMURAMATE--L-ALANINE LIGASE-RELATED"/>
    <property type="match status" value="1"/>
</dbReference>
<keyword evidence="15" id="KW-0812">Transmembrane</keyword>
<evidence type="ECO:0000256" key="6">
    <source>
        <dbReference type="ARBA" id="ARBA00022618"/>
    </source>
</evidence>
<feature type="domain" description="Mur ligase C-terminal" evidence="17">
    <location>
        <begin position="299"/>
        <end position="336"/>
    </location>
</feature>
<keyword evidence="5 14" id="KW-0436">Ligase</keyword>
<gene>
    <name evidence="14 19" type="primary">murC</name>
    <name evidence="19" type="ORF">COV84_02170</name>
</gene>
<evidence type="ECO:0000256" key="4">
    <source>
        <dbReference type="ARBA" id="ARBA00022490"/>
    </source>
</evidence>
<evidence type="ECO:0000256" key="1">
    <source>
        <dbReference type="ARBA" id="ARBA00004496"/>
    </source>
</evidence>
<feature type="domain" description="Mur ligase C-terminal" evidence="17">
    <location>
        <begin position="355"/>
        <end position="461"/>
    </location>
</feature>
<evidence type="ECO:0000256" key="2">
    <source>
        <dbReference type="ARBA" id="ARBA00004752"/>
    </source>
</evidence>
<dbReference type="InterPro" id="IPR005758">
    <property type="entry name" value="UDP-N-AcMur_Ala_ligase_MurC"/>
</dbReference>
<evidence type="ECO:0000256" key="7">
    <source>
        <dbReference type="ARBA" id="ARBA00022741"/>
    </source>
</evidence>
<keyword evidence="6 14" id="KW-0132">Cell division</keyword>
<dbReference type="SUPFAM" id="SSF51984">
    <property type="entry name" value="MurCD N-terminal domain"/>
    <property type="match status" value="1"/>
</dbReference>
<dbReference type="UniPathway" id="UPA00219"/>
<dbReference type="PANTHER" id="PTHR43445:SF3">
    <property type="entry name" value="UDP-N-ACETYLMURAMATE--L-ALANINE LIGASE"/>
    <property type="match status" value="1"/>
</dbReference>
<dbReference type="Gene3D" id="3.40.1190.10">
    <property type="entry name" value="Mur-like, catalytic domain"/>
    <property type="match status" value="1"/>
</dbReference>
<evidence type="ECO:0000256" key="8">
    <source>
        <dbReference type="ARBA" id="ARBA00022840"/>
    </source>
</evidence>
<dbReference type="InterPro" id="IPR013221">
    <property type="entry name" value="Mur_ligase_cen"/>
</dbReference>
<evidence type="ECO:0000256" key="9">
    <source>
        <dbReference type="ARBA" id="ARBA00022960"/>
    </source>
</evidence>